<reference evidence="2 3" key="1">
    <citation type="journal article" date="2007" name="Genome Res.">
        <title>Genome characteristics of facultatively symbiotic Frankia sp. strains reflect host range and host plant biogeography.</title>
        <authorList>
            <person name="Normand P."/>
            <person name="Lapierre P."/>
            <person name="Tisa L.S."/>
            <person name="Gogarten J.P."/>
            <person name="Alloisio N."/>
            <person name="Bagnarol E."/>
            <person name="Bassi C.A."/>
            <person name="Berry A.M."/>
            <person name="Bickhart D.M."/>
            <person name="Choisne N."/>
            <person name="Couloux A."/>
            <person name="Cournoyer B."/>
            <person name="Cruveiller S."/>
            <person name="Daubin V."/>
            <person name="Demange N."/>
            <person name="Francino M.P."/>
            <person name="Goltsman E."/>
            <person name="Huang Y."/>
            <person name="Kopp O.R."/>
            <person name="Labarre L."/>
            <person name="Lapidus A."/>
            <person name="Lavire C."/>
            <person name="Marechal J."/>
            <person name="Martinez M."/>
            <person name="Mastronunzio J.E."/>
            <person name="Mullin B.C."/>
            <person name="Niemann J."/>
            <person name="Pujic P."/>
            <person name="Rawnsley T."/>
            <person name="Rouy Z."/>
            <person name="Schenowitz C."/>
            <person name="Sellstedt A."/>
            <person name="Tavares F."/>
            <person name="Tomkins J.P."/>
            <person name="Vallenet D."/>
            <person name="Valverde C."/>
            <person name="Wall L.G."/>
            <person name="Wang Y."/>
            <person name="Medigue C."/>
            <person name="Benson D.R."/>
        </authorList>
    </citation>
    <scope>NUCLEOTIDE SEQUENCE [LARGE SCALE GENOMIC DNA]</scope>
    <source>
        <strain evidence="3">DSM 45986 / CECT 9034 / ACN14a</strain>
    </source>
</reference>
<name>Q0RLL2_FRAAA</name>
<dbReference type="RefSeq" id="WP_011604094.1">
    <property type="nucleotide sequence ID" value="NC_008278.1"/>
</dbReference>
<evidence type="ECO:0000313" key="3">
    <source>
        <dbReference type="Proteomes" id="UP000000657"/>
    </source>
</evidence>
<accession>Q0RLL2</accession>
<dbReference type="EMBL" id="CT573213">
    <property type="protein sequence ID" value="CAJ61592.1"/>
    <property type="molecule type" value="Genomic_DNA"/>
</dbReference>
<proteinExistence type="predicted"/>
<dbReference type="AlphaFoldDB" id="Q0RLL2"/>
<gene>
    <name evidence="2" type="ordered locus">FRAAL2948</name>
</gene>
<dbReference type="SUPFAM" id="SSF53041">
    <property type="entry name" value="Resolvase-like"/>
    <property type="match status" value="1"/>
</dbReference>
<dbReference type="KEGG" id="fal:FRAAL2948"/>
<dbReference type="GO" id="GO:0003677">
    <property type="term" value="F:DNA binding"/>
    <property type="evidence" value="ECO:0007669"/>
    <property type="project" value="InterPro"/>
</dbReference>
<dbReference type="GO" id="GO:0000150">
    <property type="term" value="F:DNA strand exchange activity"/>
    <property type="evidence" value="ECO:0007669"/>
    <property type="project" value="InterPro"/>
</dbReference>
<feature type="domain" description="Resolvase/invertase-type recombinase catalytic" evidence="1">
    <location>
        <begin position="108"/>
        <end position="201"/>
    </location>
</feature>
<dbReference type="STRING" id="326424.FRAAL2948"/>
<dbReference type="InterPro" id="IPR036162">
    <property type="entry name" value="Resolvase-like_N_sf"/>
</dbReference>
<dbReference type="InterPro" id="IPR006119">
    <property type="entry name" value="Resolv_N"/>
</dbReference>
<evidence type="ECO:0000259" key="1">
    <source>
        <dbReference type="Pfam" id="PF00239"/>
    </source>
</evidence>
<dbReference type="HOGENOM" id="CLU_1486990_0_0_11"/>
<protein>
    <recommendedName>
        <fullName evidence="1">Resolvase/invertase-type recombinase catalytic domain-containing protein</fullName>
    </recommendedName>
</protein>
<keyword evidence="3" id="KW-1185">Reference proteome</keyword>
<evidence type="ECO:0000313" key="2">
    <source>
        <dbReference type="EMBL" id="CAJ61592.1"/>
    </source>
</evidence>
<dbReference type="Gene3D" id="3.40.50.1390">
    <property type="entry name" value="Resolvase, N-terminal catalytic domain"/>
    <property type="match status" value="1"/>
</dbReference>
<organism evidence="2 3">
    <name type="scientific">Frankia alni (strain DSM 45986 / CECT 9034 / ACN14a)</name>
    <dbReference type="NCBI Taxonomy" id="326424"/>
    <lineage>
        <taxon>Bacteria</taxon>
        <taxon>Bacillati</taxon>
        <taxon>Actinomycetota</taxon>
        <taxon>Actinomycetes</taxon>
        <taxon>Frankiales</taxon>
        <taxon>Frankiaceae</taxon>
        <taxon>Frankia</taxon>
    </lineage>
</organism>
<dbReference type="Pfam" id="PF00239">
    <property type="entry name" value="Resolvase"/>
    <property type="match status" value="1"/>
</dbReference>
<sequence>MPHDPVRESAERVDGFLAAAREALVKAAVELEDGPLATPTTDLFTRSIAATLRSLSGLVGIAGATEQVDVLDALAYGMHVALEGVREVAPHVRALTFVRDDVDAAERAAQRAVCAEVCAARGWSVGPVIYQGRDGLRGWWTALRLVHAGCDVVVVDSLDRLGSTEDARMSVLALLVRRNLRIVAARDGVDTGDPVGRALVESLIA</sequence>
<dbReference type="Proteomes" id="UP000000657">
    <property type="component" value="Chromosome"/>
</dbReference>